<reference evidence="9 11" key="1">
    <citation type="submission" date="2018-09" db="EMBL/GenBank/DDBJ databases">
        <title>Murine metabolic-syndrome-specific gut microbial biobank.</title>
        <authorList>
            <person name="Liu C."/>
        </authorList>
    </citation>
    <scope>NUCLEOTIDE SEQUENCE [LARGE SCALE GENOMIC DNA]</scope>
    <source>
        <strain evidence="9 11">WYJ21-P61</strain>
    </source>
</reference>
<dbReference type="EMBL" id="RAYV01000023">
    <property type="protein sequence ID" value="RKI86947.1"/>
    <property type="molecule type" value="Genomic_DNA"/>
</dbReference>
<dbReference type="PROSITE" id="PS00397">
    <property type="entry name" value="RECOMBINASES_1"/>
    <property type="match status" value="1"/>
</dbReference>
<dbReference type="SMART" id="SM00422">
    <property type="entry name" value="HTH_MERR"/>
    <property type="match status" value="1"/>
</dbReference>
<feature type="active site" description="O-(5'-phospho-DNA)-serine intermediate" evidence="4 5">
    <location>
        <position position="71"/>
    </location>
</feature>
<dbReference type="PROSITE" id="PS50937">
    <property type="entry name" value="HTH_MERR_2"/>
    <property type="match status" value="1"/>
</dbReference>
<dbReference type="SUPFAM" id="SSF53041">
    <property type="entry name" value="Resolvase-like"/>
    <property type="match status" value="1"/>
</dbReference>
<dbReference type="Proteomes" id="UP000306798">
    <property type="component" value="Unassembled WGS sequence"/>
</dbReference>
<dbReference type="InterPro" id="IPR009061">
    <property type="entry name" value="DNA-bd_dom_put_sf"/>
</dbReference>
<evidence type="ECO:0000256" key="3">
    <source>
        <dbReference type="ARBA" id="ARBA00023172"/>
    </source>
</evidence>
<comment type="caution">
    <text evidence="10">The sequence shown here is derived from an EMBL/GenBank/DDBJ whole genome shotgun (WGS) entry which is preliminary data.</text>
</comment>
<dbReference type="Gene3D" id="1.10.1660.10">
    <property type="match status" value="1"/>
</dbReference>
<evidence type="ECO:0000256" key="2">
    <source>
        <dbReference type="ARBA" id="ARBA00023125"/>
    </source>
</evidence>
<dbReference type="CDD" id="cd03769">
    <property type="entry name" value="SR_IS607_transposase_like"/>
    <property type="match status" value="1"/>
</dbReference>
<evidence type="ECO:0000313" key="9">
    <source>
        <dbReference type="EMBL" id="RKI86947.1"/>
    </source>
</evidence>
<dbReference type="SUPFAM" id="SSF46955">
    <property type="entry name" value="Putative DNA-binding domain"/>
    <property type="match status" value="1"/>
</dbReference>
<evidence type="ECO:0000256" key="1">
    <source>
        <dbReference type="ARBA" id="ARBA00022908"/>
    </source>
</evidence>
<dbReference type="InterPro" id="IPR048046">
    <property type="entry name" value="Transpos_IS607"/>
</dbReference>
<dbReference type="Pfam" id="PF00239">
    <property type="entry name" value="Resolvase"/>
    <property type="match status" value="1"/>
</dbReference>
<dbReference type="InterPro" id="IPR000551">
    <property type="entry name" value="MerR-type_HTH_dom"/>
</dbReference>
<evidence type="ECO:0000313" key="12">
    <source>
        <dbReference type="Proteomes" id="UP000306798"/>
    </source>
</evidence>
<name>A0A3A9A6A0_9BIFI</name>
<feature type="region of interest" description="Disordered" evidence="6">
    <location>
        <begin position="203"/>
        <end position="222"/>
    </location>
</feature>
<dbReference type="InterPro" id="IPR006118">
    <property type="entry name" value="Recombinase_CS"/>
</dbReference>
<reference evidence="10 12" key="2">
    <citation type="submission" date="2019-04" db="EMBL/GenBank/DDBJ databases">
        <title>Microbes associate with the intestines of laboratory mice.</title>
        <authorList>
            <person name="Navarre W."/>
            <person name="Wong E."/>
            <person name="Huang K.C."/>
            <person name="Tropini C."/>
            <person name="Ng K."/>
            <person name="Yu B."/>
        </authorList>
    </citation>
    <scope>NUCLEOTIDE SEQUENCE [LARGE SCALE GENOMIC DNA]</scope>
    <source>
        <strain evidence="10 12">NM87_A27A</strain>
    </source>
</reference>
<dbReference type="PROSITE" id="PS51736">
    <property type="entry name" value="RECOMBINASES_3"/>
    <property type="match status" value="1"/>
</dbReference>
<dbReference type="PANTHER" id="PTHR36172">
    <property type="match status" value="1"/>
</dbReference>
<dbReference type="GO" id="GO:0000150">
    <property type="term" value="F:DNA strand exchange activity"/>
    <property type="evidence" value="ECO:0007669"/>
    <property type="project" value="InterPro"/>
</dbReference>
<keyword evidence="1" id="KW-0229">DNA integration</keyword>
<feature type="domain" description="HTH merR-type" evidence="7">
    <location>
        <begin position="3"/>
        <end position="48"/>
    </location>
</feature>
<dbReference type="GO" id="GO:0015074">
    <property type="term" value="P:DNA integration"/>
    <property type="evidence" value="ECO:0007669"/>
    <property type="project" value="UniProtKB-KW"/>
</dbReference>
<dbReference type="InterPro" id="IPR036162">
    <property type="entry name" value="Resolvase-like_N_sf"/>
</dbReference>
<dbReference type="NCBIfam" id="NF033518">
    <property type="entry name" value="transpos_IS607"/>
    <property type="match status" value="1"/>
</dbReference>
<evidence type="ECO:0000313" key="10">
    <source>
        <dbReference type="EMBL" id="THG24027.1"/>
    </source>
</evidence>
<dbReference type="InterPro" id="IPR006119">
    <property type="entry name" value="Resolv_N"/>
</dbReference>
<keyword evidence="2" id="KW-0238">DNA-binding</keyword>
<keyword evidence="3" id="KW-0233">DNA recombination</keyword>
<dbReference type="InterPro" id="IPR041718">
    <property type="entry name" value="IS607_transposase-like"/>
</dbReference>
<dbReference type="PANTHER" id="PTHR36172:SF1">
    <property type="entry name" value="RESOLVASE-RELATED"/>
    <property type="match status" value="1"/>
</dbReference>
<evidence type="ECO:0000256" key="6">
    <source>
        <dbReference type="SAM" id="MobiDB-lite"/>
    </source>
</evidence>
<proteinExistence type="predicted"/>
<dbReference type="FunFam" id="3.40.50.1390:FF:000002">
    <property type="entry name" value="ORF1 in transposon ISC1904"/>
    <property type="match status" value="1"/>
</dbReference>
<evidence type="ECO:0000313" key="11">
    <source>
        <dbReference type="Proteomes" id="UP000273889"/>
    </source>
</evidence>
<dbReference type="Proteomes" id="UP000273889">
    <property type="component" value="Unassembled WGS sequence"/>
</dbReference>
<dbReference type="RefSeq" id="WP_120359868.1">
    <property type="nucleotide sequence ID" value="NZ_CP071805.1"/>
</dbReference>
<accession>A0A3A9A6A0</accession>
<dbReference type="InterPro" id="IPR051491">
    <property type="entry name" value="Recombinase/Transposase-rel"/>
</dbReference>
<feature type="domain" description="Resolvase/invertase-type recombinase catalytic" evidence="8">
    <location>
        <begin position="63"/>
        <end position="206"/>
    </location>
</feature>
<protein>
    <submittedName>
        <fullName evidence="10">IS607 family transposase</fullName>
    </submittedName>
</protein>
<dbReference type="GO" id="GO:0003677">
    <property type="term" value="F:DNA binding"/>
    <property type="evidence" value="ECO:0007669"/>
    <property type="project" value="UniProtKB-KW"/>
</dbReference>
<dbReference type="SMART" id="SM00857">
    <property type="entry name" value="Resolvase"/>
    <property type="match status" value="1"/>
</dbReference>
<dbReference type="EMBL" id="SSTF01000046">
    <property type="protein sequence ID" value="THG24027.1"/>
    <property type="molecule type" value="Genomic_DNA"/>
</dbReference>
<evidence type="ECO:0000259" key="7">
    <source>
        <dbReference type="PROSITE" id="PS50937"/>
    </source>
</evidence>
<dbReference type="AlphaFoldDB" id="A0A3A9A6A0"/>
<evidence type="ECO:0000259" key="8">
    <source>
        <dbReference type="PROSITE" id="PS51736"/>
    </source>
</evidence>
<dbReference type="GO" id="GO:0006355">
    <property type="term" value="P:regulation of DNA-templated transcription"/>
    <property type="evidence" value="ECO:0007669"/>
    <property type="project" value="InterPro"/>
</dbReference>
<sequence length="222" mass="24940">MGLLSIGKFAKASGLSVSTLRRLHATGELVPCHITDSGTRYYSQDQLDSLTTPERATRMGDKPAVGYCRVSTRAQKDDLETQVSNVEAYMAARGYQYSIIQDIGSGINYDKQGLHELLRLINERQVSRVVVLYRDRLVRFGFELIEYLCRLNDVTLEVIDHTAHSREQELSDDLIQIVTVFANRLYGARSKRTRTLIGEVKRHADGQEDTTAADQRTGDAVS</sequence>
<dbReference type="Pfam" id="PF00376">
    <property type="entry name" value="MerR"/>
    <property type="match status" value="1"/>
</dbReference>
<evidence type="ECO:0000256" key="5">
    <source>
        <dbReference type="PROSITE-ProRule" id="PRU10137"/>
    </source>
</evidence>
<dbReference type="Gene3D" id="1.10.287.2170">
    <property type="match status" value="1"/>
</dbReference>
<evidence type="ECO:0000256" key="4">
    <source>
        <dbReference type="PIRSR" id="PIRSR606118-50"/>
    </source>
</evidence>
<gene>
    <name evidence="9" type="ORF">D7V89_08750</name>
    <name evidence="10" type="ORF">E5991_09425</name>
</gene>
<dbReference type="Gene3D" id="3.40.50.1390">
    <property type="entry name" value="Resolvase, N-terminal catalytic domain"/>
    <property type="match status" value="1"/>
</dbReference>
<organism evidence="10 12">
    <name type="scientific">Bifidobacterium pseudolongum</name>
    <dbReference type="NCBI Taxonomy" id="1694"/>
    <lineage>
        <taxon>Bacteria</taxon>
        <taxon>Bacillati</taxon>
        <taxon>Actinomycetota</taxon>
        <taxon>Actinomycetes</taxon>
        <taxon>Bifidobacteriales</taxon>
        <taxon>Bifidobacteriaceae</taxon>
        <taxon>Bifidobacterium</taxon>
    </lineage>
</organism>